<organism evidence="3 4">
    <name type="scientific">Tribonema minus</name>
    <dbReference type="NCBI Taxonomy" id="303371"/>
    <lineage>
        <taxon>Eukaryota</taxon>
        <taxon>Sar</taxon>
        <taxon>Stramenopiles</taxon>
        <taxon>Ochrophyta</taxon>
        <taxon>PX clade</taxon>
        <taxon>Xanthophyceae</taxon>
        <taxon>Tribonematales</taxon>
        <taxon>Tribonemataceae</taxon>
        <taxon>Tribonema</taxon>
    </lineage>
</organism>
<proteinExistence type="predicted"/>
<sequence length="355" mass="37732">MTKRARRPAASKDLEPIIVVKTPQPRGSNILLKKACVWCVKEKRRCGGGHPCEQCLIRDRGDECGYEQRRKSGPRARVVGPPVGKGRKRKAAAAPTPELLDADAAAPPVIDFARAVTPDLKPHNVAVVPADDSVACAKRLATAAAKGGAAQEGESCAVERQALALLEVERGFSSQSSEYDVNTEVARLYALSSMQQQSYTVVSNTAGAVDCGAGTVVDIKAIPCKYEPYSPGDDSNSGDSAGRLVEQFLLFGKEDAALVVHGIPVATDENSYAQQETGYQVPVYEMPDAAPFADFSNLCGASLTRQRSLASAVDKLDDGDRNDDDLDVSVDMSDESFYPALSPIGMSAGAKLAQR</sequence>
<feature type="non-terminal residue" evidence="3">
    <location>
        <position position="1"/>
    </location>
</feature>
<dbReference type="AlphaFoldDB" id="A0A836CJ95"/>
<name>A0A836CJ95_9STRA</name>
<comment type="caution">
    <text evidence="3">The sequence shown here is derived from an EMBL/GenBank/DDBJ whole genome shotgun (WGS) entry which is preliminary data.</text>
</comment>
<dbReference type="Pfam" id="PF00172">
    <property type="entry name" value="Zn_clus"/>
    <property type="match status" value="1"/>
</dbReference>
<dbReference type="GO" id="GO:0000981">
    <property type="term" value="F:DNA-binding transcription factor activity, RNA polymerase II-specific"/>
    <property type="evidence" value="ECO:0007669"/>
    <property type="project" value="InterPro"/>
</dbReference>
<dbReference type="GO" id="GO:0008270">
    <property type="term" value="F:zinc ion binding"/>
    <property type="evidence" value="ECO:0007669"/>
    <property type="project" value="InterPro"/>
</dbReference>
<protein>
    <recommendedName>
        <fullName evidence="2">Zn(2)-C6 fungal-type domain-containing protein</fullName>
    </recommendedName>
</protein>
<evidence type="ECO:0000313" key="4">
    <source>
        <dbReference type="Proteomes" id="UP000664859"/>
    </source>
</evidence>
<dbReference type="InterPro" id="IPR036864">
    <property type="entry name" value="Zn2-C6_fun-type_DNA-bd_sf"/>
</dbReference>
<evidence type="ECO:0000259" key="2">
    <source>
        <dbReference type="Pfam" id="PF00172"/>
    </source>
</evidence>
<evidence type="ECO:0000256" key="1">
    <source>
        <dbReference type="SAM" id="MobiDB-lite"/>
    </source>
</evidence>
<feature type="domain" description="Zn(2)-C6 fungal-type" evidence="2">
    <location>
        <begin position="34"/>
        <end position="71"/>
    </location>
</feature>
<keyword evidence="4" id="KW-1185">Reference proteome</keyword>
<dbReference type="EMBL" id="JAFCMP010000126">
    <property type="protein sequence ID" value="KAG5185576.1"/>
    <property type="molecule type" value="Genomic_DNA"/>
</dbReference>
<evidence type="ECO:0000313" key="3">
    <source>
        <dbReference type="EMBL" id="KAG5185576.1"/>
    </source>
</evidence>
<accession>A0A836CJ95</accession>
<feature type="region of interest" description="Disordered" evidence="1">
    <location>
        <begin position="66"/>
        <end position="95"/>
    </location>
</feature>
<dbReference type="InterPro" id="IPR001138">
    <property type="entry name" value="Zn2Cys6_DnaBD"/>
</dbReference>
<dbReference type="OrthoDB" id="10261408at2759"/>
<reference evidence="3" key="1">
    <citation type="submission" date="2021-02" db="EMBL/GenBank/DDBJ databases">
        <title>First Annotated Genome of the Yellow-green Alga Tribonema minus.</title>
        <authorList>
            <person name="Mahan K.M."/>
        </authorList>
    </citation>
    <scope>NUCLEOTIDE SEQUENCE</scope>
    <source>
        <strain evidence="3">UTEX B ZZ1240</strain>
    </source>
</reference>
<dbReference type="Proteomes" id="UP000664859">
    <property type="component" value="Unassembled WGS sequence"/>
</dbReference>
<gene>
    <name evidence="3" type="ORF">JKP88DRAFT_42356</name>
</gene>
<dbReference type="SUPFAM" id="SSF57701">
    <property type="entry name" value="Zn2/Cys6 DNA-binding domain"/>
    <property type="match status" value="1"/>
</dbReference>
<dbReference type="Gene3D" id="4.10.240.10">
    <property type="entry name" value="Zn(2)-C6 fungal-type DNA-binding domain"/>
    <property type="match status" value="1"/>
</dbReference>